<sequence>MTGVERASSKDWSREERAEFIRRRRGRNWALLAALVALCGLIYAIAVVKLYHAGHMW</sequence>
<evidence type="ECO:0000313" key="2">
    <source>
        <dbReference type="Proteomes" id="UP000007100"/>
    </source>
</evidence>
<reference evidence="1 2" key="1">
    <citation type="submission" date="2010-12" db="EMBL/GenBank/DDBJ databases">
        <title>Whole genome sequence of Acidiphilium multivorum AIU301.</title>
        <authorList>
            <person name="Narita-Yamada S."/>
            <person name="Nakamura S."/>
            <person name="Ito N."/>
            <person name="Takarada H."/>
            <person name="Katano Y."/>
            <person name="Nakazawa H."/>
            <person name="Hosoyama A."/>
            <person name="Yamada R."/>
            <person name="Fujita N."/>
        </authorList>
    </citation>
    <scope>NUCLEOTIDE SEQUENCE [LARGE SCALE GENOMIC DNA]</scope>
    <source>
        <strain evidence="2">DSM 11245 / JCM 8867 / AIU301</strain>
    </source>
</reference>
<dbReference type="Proteomes" id="UP000007100">
    <property type="component" value="Chromosome"/>
</dbReference>
<protein>
    <submittedName>
        <fullName evidence="1">Uncharacterized protein</fullName>
    </submittedName>
</protein>
<dbReference type="AlphaFoldDB" id="F0J1L6"/>
<dbReference type="KEGG" id="amv:ACMV_24120"/>
<organism evidence="1 2">
    <name type="scientific">Acidiphilium multivorum (strain DSM 11245 / JCM 8867 / NBRC 100883 / AIU 301)</name>
    <dbReference type="NCBI Taxonomy" id="926570"/>
    <lineage>
        <taxon>Bacteria</taxon>
        <taxon>Pseudomonadati</taxon>
        <taxon>Pseudomonadota</taxon>
        <taxon>Alphaproteobacteria</taxon>
        <taxon>Acetobacterales</taxon>
        <taxon>Acidocellaceae</taxon>
        <taxon>Acidiphilium</taxon>
    </lineage>
</organism>
<evidence type="ECO:0000313" key="1">
    <source>
        <dbReference type="EMBL" id="BAJ81759.1"/>
    </source>
</evidence>
<name>F0J1L6_ACIMA</name>
<dbReference type="EMBL" id="AP012035">
    <property type="protein sequence ID" value="BAJ81759.1"/>
    <property type="molecule type" value="Genomic_DNA"/>
</dbReference>
<gene>
    <name evidence="1" type="ordered locus">ACMV_24120</name>
</gene>
<proteinExistence type="predicted"/>
<accession>F0J1L6</accession>
<dbReference type="RefSeq" id="WP_013640576.1">
    <property type="nucleotide sequence ID" value="NC_015186.1"/>
</dbReference>
<dbReference type="HOGENOM" id="CLU_2986053_0_0_5"/>
<keyword evidence="2" id="KW-1185">Reference proteome</keyword>